<name>A0A3B1CGW1_9ZZZZ</name>
<proteinExistence type="predicted"/>
<gene>
    <name evidence="1" type="ORF">MNBD_NITROSPINAE04-1698</name>
</gene>
<sequence>MKSLLLSVFLIVITASSSPASDVSIEKARFNLEREGVWTVSVTLRHADEGWKHYADEWRVVNAGNDKILGSRTLMHPHVNEQPFTRSLSGVPILANVRHVYIEAHDKAGGWSPQKLNVDMSKKKGERYEINR</sequence>
<organism evidence="1">
    <name type="scientific">hydrothermal vent metagenome</name>
    <dbReference type="NCBI Taxonomy" id="652676"/>
    <lineage>
        <taxon>unclassified sequences</taxon>
        <taxon>metagenomes</taxon>
        <taxon>ecological metagenomes</taxon>
    </lineage>
</organism>
<reference evidence="1" key="1">
    <citation type="submission" date="2018-06" db="EMBL/GenBank/DDBJ databases">
        <authorList>
            <person name="Zhirakovskaya E."/>
        </authorList>
    </citation>
    <scope>NUCLEOTIDE SEQUENCE</scope>
</reference>
<evidence type="ECO:0000313" key="1">
    <source>
        <dbReference type="EMBL" id="VAX23993.1"/>
    </source>
</evidence>
<protein>
    <submittedName>
        <fullName evidence="1">Uncharacterized protein</fullName>
    </submittedName>
</protein>
<accession>A0A3B1CGW1</accession>
<dbReference type="EMBL" id="UOGA01000259">
    <property type="protein sequence ID" value="VAX23993.1"/>
    <property type="molecule type" value="Genomic_DNA"/>
</dbReference>
<dbReference type="AlphaFoldDB" id="A0A3B1CGW1"/>